<dbReference type="Proteomes" id="UP000192353">
    <property type="component" value="Unassembled WGS sequence"/>
</dbReference>
<dbReference type="EMBL" id="NBEF01000034">
    <property type="protein sequence ID" value="OQQ89103.1"/>
    <property type="molecule type" value="Genomic_DNA"/>
</dbReference>
<dbReference type="Proteomes" id="UP000471300">
    <property type="component" value="Unassembled WGS sequence"/>
</dbReference>
<dbReference type="EMBL" id="QFAS01000008">
    <property type="protein sequence ID" value="PWG51589.1"/>
    <property type="molecule type" value="Genomic_DNA"/>
</dbReference>
<dbReference type="Proteomes" id="UP000245607">
    <property type="component" value="Unassembled WGS sequence"/>
</dbReference>
<evidence type="ECO:0000313" key="10">
    <source>
        <dbReference type="EMBL" id="PAY46001.1"/>
    </source>
</evidence>
<reference evidence="2 15" key="3">
    <citation type="submission" date="2016-09" db="EMBL/GenBank/DDBJ databases">
        <title>Complete Genome Sequence of Lactobacillus salivarius Jin.</title>
        <authorList>
            <person name="Jin N."/>
            <person name="Li C."/>
            <person name="Wang M."/>
            <person name="Ren D."/>
            <person name="Di Y."/>
            <person name="Pan R."/>
            <person name="Du S."/>
            <person name="Lu H."/>
            <person name="Li X."/>
            <person name="Tian M."/>
        </authorList>
    </citation>
    <scope>NUCLEOTIDE SEQUENCE [LARGE SCALE GENOMIC DNA]</scope>
    <source>
        <strain evidence="2 15">CICC 23174</strain>
        <plasmid evidence="2">pLS_1</plasmid>
        <plasmid evidence="15">pls_1 sequence</plasmid>
    </source>
</reference>
<reference evidence="3" key="9">
    <citation type="submission" date="2021-09" db="EMBL/GenBank/DDBJ databases">
        <authorList>
            <person name="Gilroy R."/>
        </authorList>
    </citation>
    <scope>NUCLEOTIDE SEQUENCE</scope>
    <source>
        <strain evidence="3">CHK189-29639</strain>
    </source>
</reference>
<evidence type="ECO:0000313" key="11">
    <source>
        <dbReference type="EMBL" id="PWG51589.1"/>
    </source>
</evidence>
<dbReference type="Proteomes" id="UP000094723">
    <property type="component" value="Plasmid pLS_1"/>
</dbReference>
<evidence type="ECO:0000313" key="25">
    <source>
        <dbReference type="Proteomes" id="UP001231316"/>
    </source>
</evidence>
<dbReference type="EMBL" id="NBEY01000090">
    <property type="protein sequence ID" value="OQR24059.1"/>
    <property type="molecule type" value="Genomic_DNA"/>
</dbReference>
<evidence type="ECO:0000313" key="13">
    <source>
        <dbReference type="EMBL" id="WII29575.1"/>
    </source>
</evidence>
<dbReference type="KEGG" id="lsj:LSJ_2120"/>
<reference evidence="4 20" key="6">
    <citation type="submission" date="2019-11" db="EMBL/GenBank/DDBJ databases">
        <title>Draft Genome Sequence of Plant Growth-Promoting Rhizosphere-Associated Bacteria.</title>
        <authorList>
            <person name="Vasilyev I.Y."/>
            <person name="Radchenko V."/>
            <person name="Ilnitskaya E.V."/>
        </authorList>
    </citation>
    <scope>NUCLEOTIDE SEQUENCE [LARGE SCALE GENOMIC DNA]</scope>
    <source>
        <strain evidence="4 20">VRA_1sq_f</strain>
    </source>
</reference>
<dbReference type="RefSeq" id="WP_003702995.1">
    <property type="nucleotide sequence ID" value="NZ_CABMGV010000002.1"/>
</dbReference>
<dbReference type="Proteomes" id="UP000471678">
    <property type="component" value="Unassembled WGS sequence"/>
</dbReference>
<evidence type="ECO:0000313" key="16">
    <source>
        <dbReference type="Proteomes" id="UP000192353"/>
    </source>
</evidence>
<evidence type="ECO:0000313" key="9">
    <source>
        <dbReference type="EMBL" id="OQR24059.1"/>
    </source>
</evidence>
<evidence type="ECO:0000313" key="23">
    <source>
        <dbReference type="Proteomes" id="UP000471678"/>
    </source>
</evidence>
<reference evidence="11 19" key="5">
    <citation type="submission" date="2018-05" db="EMBL/GenBank/DDBJ databases">
        <title>Lactobacillus salivarius genome sequencing and assembly.</title>
        <authorList>
            <person name="Audisio C."/>
            <person name="Albarracin L."/>
            <person name="Torres M.J."/>
            <person name="Hebert E.M."/>
            <person name="Saavedra L."/>
        </authorList>
    </citation>
    <scope>NUCLEOTIDE SEQUENCE [LARGE SCALE GENOMIC DNA]</scope>
    <source>
        <strain evidence="11 19">A3iob</strain>
    </source>
</reference>
<reference evidence="16 17" key="4">
    <citation type="submission" date="2017-03" db="EMBL/GenBank/DDBJ databases">
        <title>Phylogenomics and comparative genomics of Lactobacillus salivarius, a mammalian gut commensal.</title>
        <authorList>
            <person name="Harris H.M."/>
        </authorList>
    </citation>
    <scope>NUCLEOTIDE SEQUENCE [LARGE SCALE GENOMIC DNA]</scope>
    <source>
        <strain evidence="9 16">AH4231</strain>
        <strain evidence="8 17">JCM 1047</strain>
    </source>
</reference>
<dbReference type="EMBL" id="CP017108">
    <property type="protein sequence ID" value="AOO74342.1"/>
    <property type="molecule type" value="Genomic_DNA"/>
</dbReference>
<dbReference type="Proteomes" id="UP000437575">
    <property type="component" value="Unassembled WGS sequence"/>
</dbReference>
<accession>A0A089RYH6</accession>
<dbReference type="Proteomes" id="UP000192575">
    <property type="component" value="Unassembled WGS sequence"/>
</dbReference>
<geneLocation type="plasmid" evidence="2">
    <name>pLS_1</name>
</geneLocation>
<evidence type="ECO:0000313" key="8">
    <source>
        <dbReference type="EMBL" id="OQQ89103.1"/>
    </source>
</evidence>
<evidence type="ECO:0000313" key="2">
    <source>
        <dbReference type="EMBL" id="AOO74342.1"/>
    </source>
</evidence>
<dbReference type="EMBL" id="LXZO01000097">
    <property type="protein sequence ID" value="PAY46001.1"/>
    <property type="molecule type" value="Genomic_DNA"/>
</dbReference>
<dbReference type="Proteomes" id="UP000029488">
    <property type="component" value="Plasmid pMP1046A"/>
</dbReference>
<evidence type="ECO:0000313" key="4">
    <source>
        <dbReference type="EMBL" id="MSE05396.1"/>
    </source>
</evidence>
<protein>
    <submittedName>
        <fullName evidence="1">Uncharacterized protein</fullName>
    </submittedName>
</protein>
<reference evidence="21 22" key="7">
    <citation type="journal article" date="2020" name="Food Funct.">
        <title>Screening of Lactobacillus salivarius strains from the feces of Chinese populations and the evaluation of their effects against intestinal inflammation in mice.</title>
        <authorList>
            <person name="Zhai Q."/>
            <person name="Shen X."/>
            <person name="Cen S."/>
            <person name="Zhang C."/>
            <person name="Tian F."/>
            <person name="Zhao J."/>
            <person name="Zhang H."/>
            <person name="Xue Y."/>
            <person name="Chen W."/>
        </authorList>
    </citation>
    <scope>NUCLEOTIDE SEQUENCE [LARGE SCALE GENOMIC DNA]</scope>
    <source>
        <strain evidence="5 23">FYNDL5_1.scaf</strain>
        <strain evidence="7 22">FZJTZ28M4.scaf</strain>
        <strain evidence="6 21">FZJTZ9M6.scaf</strain>
    </source>
</reference>
<dbReference type="EMBL" id="WKKZ01000222">
    <property type="protein sequence ID" value="MSE05396.1"/>
    <property type="molecule type" value="Genomic_DNA"/>
</dbReference>
<evidence type="ECO:0000313" key="24">
    <source>
        <dbReference type="Proteomes" id="UP001224533"/>
    </source>
</evidence>
<dbReference type="EMBL" id="VSTU01000003">
    <property type="protein sequence ID" value="MYZ66109.1"/>
    <property type="molecule type" value="Genomic_DNA"/>
</dbReference>
<evidence type="ECO:0000313" key="7">
    <source>
        <dbReference type="EMBL" id="MYZ66109.1"/>
    </source>
</evidence>
<keyword evidence="1" id="KW-0614">Plasmid</keyword>
<evidence type="ECO:0000313" key="1">
    <source>
        <dbReference type="EMBL" id="AIR11532.1"/>
    </source>
</evidence>
<proteinExistence type="predicted"/>
<dbReference type="EMBL" id="CP007647">
    <property type="protein sequence ID" value="AIR11532.1"/>
    <property type="molecule type" value="Genomic_DNA"/>
</dbReference>
<geneLocation type="plasmid" evidence="15">
    <name>pls_1 sequence</name>
</geneLocation>
<evidence type="ECO:0000313" key="22">
    <source>
        <dbReference type="Proteomes" id="UP000471300"/>
    </source>
</evidence>
<evidence type="ECO:0000313" key="15">
    <source>
        <dbReference type="Proteomes" id="UP000094723"/>
    </source>
</evidence>
<dbReference type="EMBL" id="VSTR01000006">
    <property type="protein sequence ID" value="MYY73129.1"/>
    <property type="molecule type" value="Genomic_DNA"/>
</dbReference>
<reference evidence="3" key="8">
    <citation type="journal article" date="2021" name="PeerJ">
        <title>Extensive microbial diversity within the chicken gut microbiome revealed by metagenomics and culture.</title>
        <authorList>
            <person name="Gilroy R."/>
            <person name="Ravi A."/>
            <person name="Getino M."/>
            <person name="Pursley I."/>
            <person name="Horton D.L."/>
            <person name="Alikhan N.F."/>
            <person name="Baker D."/>
            <person name="Gharbi K."/>
            <person name="Hall N."/>
            <person name="Watson M."/>
            <person name="Adriaenssens E.M."/>
            <person name="Foster-Nyarko E."/>
            <person name="Jarju S."/>
            <person name="Secka A."/>
            <person name="Antonio M."/>
            <person name="Oren A."/>
            <person name="Chaudhuri R.R."/>
            <person name="La Ragione R."/>
            <person name="Hildebrand F."/>
            <person name="Pallen M.J."/>
        </authorList>
    </citation>
    <scope>NUCLEOTIDE SEQUENCE</scope>
    <source>
        <strain evidence="3">CHK189-29639</strain>
    </source>
</reference>
<dbReference type="Proteomes" id="UP001224533">
    <property type="component" value="Plasmid unnamed1"/>
</dbReference>
<reference evidence="12 24" key="10">
    <citation type="submission" date="2022-12" db="EMBL/GenBank/DDBJ databases">
        <title>Assessment of beneficial effects and identification of host adaptation-associated genes of Ligilactobacillus salivarius isolated from Meles meles.</title>
        <authorList>
            <person name="Wang Y."/>
        </authorList>
    </citation>
    <scope>NUCLEOTIDE SEQUENCE [LARGE SCALE GENOMIC DNA]</scope>
    <source>
        <strain evidence="12 24">S35</strain>
        <plasmid evidence="12 24">unnamed1</plasmid>
    </source>
</reference>
<reference evidence="10 18" key="2">
    <citation type="submission" date="2016-05" db="EMBL/GenBank/DDBJ databases">
        <authorList>
            <person name="Lee J.-Y."/>
            <person name="Kim E.B."/>
            <person name="Choi Y.-J."/>
        </authorList>
    </citation>
    <scope>NUCLEOTIDE SEQUENCE [LARGE SCALE GENOMIC DNA]</scope>
    <source>
        <strain evidence="10 18">KLA006</strain>
    </source>
</reference>
<evidence type="ECO:0000313" key="12">
    <source>
        <dbReference type="EMBL" id="WHS18758.1"/>
    </source>
</evidence>
<geneLocation type="plasmid" evidence="24 25">
    <name>unnamed1</name>
</geneLocation>
<dbReference type="Proteomes" id="UP000470980">
    <property type="component" value="Unassembled WGS sequence"/>
</dbReference>
<reference evidence="1 14" key="1">
    <citation type="journal article" date="2014" name="BMC Genomics">
        <title>Unusual genome complexity in Lactobacillus salivarius JCM1046.</title>
        <authorList>
            <person name="Raftis E.J."/>
            <person name="Forde B.M."/>
            <person name="Claesson M.J."/>
            <person name="O'Toole P.W."/>
        </authorList>
    </citation>
    <scope>NUCLEOTIDE SEQUENCE [LARGE SCALE GENOMIC DNA]</scope>
    <source>
        <strain evidence="1 14">JCM1046</strain>
        <plasmid evidence="1 14">pMP1046A</plasmid>
    </source>
</reference>
<evidence type="ECO:0000313" key="6">
    <source>
        <dbReference type="EMBL" id="MYY73129.1"/>
    </source>
</evidence>
<dbReference type="Proteomes" id="UP000759256">
    <property type="component" value="Unassembled WGS sequence"/>
</dbReference>
<evidence type="ECO:0000313" key="14">
    <source>
        <dbReference type="Proteomes" id="UP000029488"/>
    </source>
</evidence>
<organism evidence="1 14">
    <name type="scientific">Ligilactobacillus salivarius</name>
    <dbReference type="NCBI Taxonomy" id="1624"/>
    <lineage>
        <taxon>Bacteria</taxon>
        <taxon>Bacillati</taxon>
        <taxon>Bacillota</taxon>
        <taxon>Bacilli</taxon>
        <taxon>Lactobacillales</taxon>
        <taxon>Lactobacillaceae</taxon>
        <taxon>Ligilactobacillus</taxon>
    </lineage>
</organism>
<evidence type="ECO:0000313" key="18">
    <source>
        <dbReference type="Proteomes" id="UP000218139"/>
    </source>
</evidence>
<gene>
    <name evidence="10" type="ORF">A8C52_08640</name>
    <name evidence="9" type="ORF">B6U37_09530</name>
    <name evidence="8" type="ORF">B6U56_09880</name>
    <name evidence="2" type="ORF">BHF65_08640</name>
    <name evidence="11" type="ORF">DB362_07160</name>
    <name evidence="7" type="ORF">FYL06_03975</name>
    <name evidence="6" type="ORF">FYL10_05475</name>
    <name evidence="5" type="ORF">FYL25_07055</name>
    <name evidence="4" type="ORF">GKC34_06080</name>
    <name evidence="3" type="ORF">K8V06_09220</name>
    <name evidence="1" type="ORF">LSJ_2120</name>
    <name evidence="12" type="ORF">O2U02_09965</name>
    <name evidence="13" type="ORF">QFE45_10410</name>
</gene>
<evidence type="ECO:0000313" key="3">
    <source>
        <dbReference type="EMBL" id="HJG16297.1"/>
    </source>
</evidence>
<name>A0A089RYH6_9LACO</name>
<dbReference type="EMBL" id="VSUB01000008">
    <property type="protein sequence ID" value="MYY65166.1"/>
    <property type="molecule type" value="Genomic_DNA"/>
</dbReference>
<evidence type="ECO:0000313" key="21">
    <source>
        <dbReference type="Proteomes" id="UP000470980"/>
    </source>
</evidence>
<geneLocation type="plasmid" evidence="1 14">
    <name>pMP1046A</name>
</geneLocation>
<sequence length="100" mass="11593">MNKIIISKLNNDENKIEWRISNSETGHYLNISISRALEDAMKKKRNLSFNRFESEQINNLSHLVTNIQEDYVLNIDESNISSSYLPLKGIDALSYMKTVE</sequence>
<evidence type="ECO:0000313" key="17">
    <source>
        <dbReference type="Proteomes" id="UP000192575"/>
    </source>
</evidence>
<evidence type="ECO:0000313" key="5">
    <source>
        <dbReference type="EMBL" id="MYY65166.1"/>
    </source>
</evidence>
<dbReference type="AlphaFoldDB" id="A0A089RYH6"/>
<evidence type="ECO:0000313" key="20">
    <source>
        <dbReference type="Proteomes" id="UP000437575"/>
    </source>
</evidence>
<dbReference type="EMBL" id="CP123972">
    <property type="protein sequence ID" value="WII29575.1"/>
    <property type="molecule type" value="Genomic_DNA"/>
</dbReference>
<dbReference type="Proteomes" id="UP000218139">
    <property type="component" value="Unassembled WGS sequence"/>
</dbReference>
<dbReference type="EMBL" id="DYVK01000091">
    <property type="protein sequence ID" value="HJG16297.1"/>
    <property type="molecule type" value="Genomic_DNA"/>
</dbReference>
<dbReference type="Proteomes" id="UP001231316">
    <property type="component" value="Plasmid unnamed1"/>
</dbReference>
<reference evidence="13" key="11">
    <citation type="submission" date="2023-04" db="EMBL/GenBank/DDBJ databases">
        <title>Four porcine-derived lactic acid bacteria strains analyses and their evaluation as potential probiotics based on genomics.</title>
        <authorList>
            <person name="Niu D."/>
        </authorList>
    </citation>
    <scope>NUCLEOTIDE SEQUENCE</scope>
    <source>
        <strain evidence="13">ZSA5</strain>
        <plasmid evidence="13">unnamed1</plasmid>
    </source>
</reference>
<dbReference type="EMBL" id="CP114510">
    <property type="protein sequence ID" value="WHS18758.1"/>
    <property type="molecule type" value="Genomic_DNA"/>
</dbReference>
<evidence type="ECO:0000313" key="19">
    <source>
        <dbReference type="Proteomes" id="UP000245607"/>
    </source>
</evidence>